<organism evidence="13">
    <name type="scientific">Pisum sativum</name>
    <name type="common">Garden pea</name>
    <name type="synonym">Lathyrus oleraceus</name>
    <dbReference type="NCBI Taxonomy" id="3888"/>
    <lineage>
        <taxon>Eukaryota</taxon>
        <taxon>Viridiplantae</taxon>
        <taxon>Streptophyta</taxon>
        <taxon>Embryophyta</taxon>
        <taxon>Tracheophyta</taxon>
        <taxon>Spermatophyta</taxon>
        <taxon>Magnoliopsida</taxon>
        <taxon>eudicotyledons</taxon>
        <taxon>Gunneridae</taxon>
        <taxon>Pentapetalae</taxon>
        <taxon>rosids</taxon>
        <taxon>fabids</taxon>
        <taxon>Fabales</taxon>
        <taxon>Fabaceae</taxon>
        <taxon>Papilionoideae</taxon>
        <taxon>50 kb inversion clade</taxon>
        <taxon>NPAAA clade</taxon>
        <taxon>Hologalegina</taxon>
        <taxon>IRL clade</taxon>
        <taxon>Fabeae</taxon>
        <taxon>Lathyrus</taxon>
    </lineage>
</organism>
<dbReference type="PANTHER" id="PTHR24326:SF591">
    <property type="entry name" value="HOMEOBOX-LEUCINE ZIPPER PROTEIN ATHB-51-RELATED"/>
    <property type="match status" value="1"/>
</dbReference>
<gene>
    <name evidence="13" type="primary">Tl</name>
    <name evidence="14" type="ORF">KIW84_031458</name>
</gene>
<dbReference type="PRINTS" id="PR00031">
    <property type="entry name" value="HTHREPRESSR"/>
</dbReference>
<dbReference type="CDD" id="cd00086">
    <property type="entry name" value="homeodomain"/>
    <property type="match status" value="1"/>
</dbReference>
<evidence type="ECO:0000256" key="9">
    <source>
        <dbReference type="RuleBase" id="RU000682"/>
    </source>
</evidence>
<keyword evidence="4 8" id="KW-0371">Homeobox</keyword>
<evidence type="ECO:0000256" key="10">
    <source>
        <dbReference type="RuleBase" id="RU369038"/>
    </source>
</evidence>
<evidence type="ECO:0000256" key="8">
    <source>
        <dbReference type="PROSITE-ProRule" id="PRU00108"/>
    </source>
</evidence>
<dbReference type="PROSITE" id="PS50071">
    <property type="entry name" value="HOMEOBOX_2"/>
    <property type="match status" value="1"/>
</dbReference>
<dbReference type="InterPro" id="IPR017970">
    <property type="entry name" value="Homeobox_CS"/>
</dbReference>
<reference evidence="13" key="1">
    <citation type="journal article" date="2009" name="Plant Cell">
        <title>Tendril-less regulates tendril formation in pea leaves.</title>
        <authorList>
            <person name="Hofer J."/>
            <person name="Turner L."/>
            <person name="Moreau C."/>
            <person name="Ambrose M."/>
            <person name="Isaac P."/>
            <person name="Butcher S."/>
            <person name="Weller J."/>
            <person name="Dupin A."/>
            <person name="Dalmais M."/>
            <person name="Le Signor C."/>
            <person name="Bendahmane A."/>
            <person name="Ellis N."/>
        </authorList>
    </citation>
    <scope>NUCLEOTIDE SEQUENCE</scope>
</reference>
<dbReference type="Gramene" id="Psat03G0145800-T1">
    <property type="protein sequence ID" value="KAI5425646.1"/>
    <property type="gene ID" value="KIW84_031458"/>
</dbReference>
<evidence type="ECO:0000256" key="4">
    <source>
        <dbReference type="ARBA" id="ARBA00023155"/>
    </source>
</evidence>
<dbReference type="Gene3D" id="1.10.10.60">
    <property type="entry name" value="Homeodomain-like"/>
    <property type="match status" value="1"/>
</dbReference>
<dbReference type="OrthoDB" id="6159439at2759"/>
<dbReference type="GO" id="GO:0000976">
    <property type="term" value="F:transcription cis-regulatory region binding"/>
    <property type="evidence" value="ECO:0007669"/>
    <property type="project" value="UniProtKB-ARBA"/>
</dbReference>
<dbReference type="FunFam" id="1.10.10.60:FF:000144">
    <property type="entry name" value="homeobox-leucine zipper protein ATHB-6-like"/>
    <property type="match status" value="1"/>
</dbReference>
<evidence type="ECO:0000313" key="13">
    <source>
        <dbReference type="EMBL" id="ACI42911.1"/>
    </source>
</evidence>
<keyword evidence="6 8" id="KW-0539">Nucleus</keyword>
<evidence type="ECO:0000256" key="6">
    <source>
        <dbReference type="ARBA" id="ARBA00023242"/>
    </source>
</evidence>
<evidence type="ECO:0000256" key="2">
    <source>
        <dbReference type="ARBA" id="ARBA00023015"/>
    </source>
</evidence>
<dbReference type="Proteomes" id="UP001058974">
    <property type="component" value="Chromosome 3"/>
</dbReference>
<feature type="domain" description="Homeobox" evidence="12">
    <location>
        <begin position="68"/>
        <end position="128"/>
    </location>
</feature>
<evidence type="ECO:0000256" key="7">
    <source>
        <dbReference type="ARBA" id="ARBA00025748"/>
    </source>
</evidence>
<comment type="similarity">
    <text evidence="7 10">Belongs to the HD-ZIP homeobox family. Class I subfamily.</text>
</comment>
<dbReference type="GO" id="GO:0005634">
    <property type="term" value="C:nucleus"/>
    <property type="evidence" value="ECO:0007669"/>
    <property type="project" value="UniProtKB-SubCell"/>
</dbReference>
<dbReference type="SUPFAM" id="SSF46689">
    <property type="entry name" value="Homeodomain-like"/>
    <property type="match status" value="1"/>
</dbReference>
<evidence type="ECO:0000313" key="15">
    <source>
        <dbReference type="Proteomes" id="UP001058974"/>
    </source>
</evidence>
<evidence type="ECO:0000313" key="14">
    <source>
        <dbReference type="EMBL" id="KAI5425646.1"/>
    </source>
</evidence>
<dbReference type="PANTHER" id="PTHR24326">
    <property type="entry name" value="HOMEOBOX-LEUCINE ZIPPER PROTEIN"/>
    <property type="match status" value="1"/>
</dbReference>
<name>B6DEF2_PEA</name>
<dbReference type="InterPro" id="IPR000047">
    <property type="entry name" value="HTH_motif"/>
</dbReference>
<dbReference type="InterPro" id="IPR001356">
    <property type="entry name" value="HD"/>
</dbReference>
<dbReference type="Gramene" id="PSAT_LOCUS13923_t1">
    <property type="protein sequence ID" value="CAL5194158.1"/>
    <property type="gene ID" value="PSAT_LOCUS13923"/>
</dbReference>
<evidence type="ECO:0000256" key="1">
    <source>
        <dbReference type="ARBA" id="ARBA00004123"/>
    </source>
</evidence>
<dbReference type="Pfam" id="PF00046">
    <property type="entry name" value="Homeodomain"/>
    <property type="match status" value="1"/>
</dbReference>
<reference evidence="14 15" key="2">
    <citation type="journal article" date="2022" name="Nat. Genet.">
        <title>Improved pea reference genome and pan-genome highlight genomic features and evolutionary characteristics.</title>
        <authorList>
            <person name="Yang T."/>
            <person name="Liu R."/>
            <person name="Luo Y."/>
            <person name="Hu S."/>
            <person name="Wang D."/>
            <person name="Wang C."/>
            <person name="Pandey M.K."/>
            <person name="Ge S."/>
            <person name="Xu Q."/>
            <person name="Li N."/>
            <person name="Li G."/>
            <person name="Huang Y."/>
            <person name="Saxena R.K."/>
            <person name="Ji Y."/>
            <person name="Li M."/>
            <person name="Yan X."/>
            <person name="He Y."/>
            <person name="Liu Y."/>
            <person name="Wang X."/>
            <person name="Xiang C."/>
            <person name="Varshney R.K."/>
            <person name="Ding H."/>
            <person name="Gao S."/>
            <person name="Zong X."/>
        </authorList>
    </citation>
    <scope>NUCLEOTIDE SEQUENCE [LARGE SCALE GENOMIC DNA]</scope>
    <source>
        <strain evidence="14 15">cv. Zhongwan 6</strain>
    </source>
</reference>
<keyword evidence="2 10" id="KW-0805">Transcription regulation</keyword>
<feature type="coiled-coil region" evidence="11">
    <location>
        <begin position="127"/>
        <end position="161"/>
    </location>
</feature>
<proteinExistence type="evidence at transcript level"/>
<dbReference type="InterPro" id="IPR045224">
    <property type="entry name" value="HDZip_class_I_plant"/>
</dbReference>
<evidence type="ECO:0000256" key="5">
    <source>
        <dbReference type="ARBA" id="ARBA00023163"/>
    </source>
</evidence>
<dbReference type="SMART" id="SM00389">
    <property type="entry name" value="HOX"/>
    <property type="match status" value="1"/>
</dbReference>
<dbReference type="GO" id="GO:0000981">
    <property type="term" value="F:DNA-binding transcription factor activity, RNA polymerase II-specific"/>
    <property type="evidence" value="ECO:0007669"/>
    <property type="project" value="UniProtKB-UniRule"/>
</dbReference>
<dbReference type="EMBL" id="EU938524">
    <property type="protein sequence ID" value="ACI42911.1"/>
    <property type="molecule type" value="mRNA"/>
</dbReference>
<dbReference type="AlphaFoldDB" id="B6DEF2"/>
<dbReference type="InterPro" id="IPR009057">
    <property type="entry name" value="Homeodomain-like_sf"/>
</dbReference>
<accession>B6DEF2</accession>
<dbReference type="SMR" id="B6DEF2"/>
<keyword evidence="11" id="KW-0175">Coiled coil</keyword>
<keyword evidence="5 10" id="KW-0804">Transcription</keyword>
<comment type="function">
    <text evidence="10">Transcription factor.</text>
</comment>
<keyword evidence="3 8" id="KW-0238">DNA-binding</keyword>
<dbReference type="EMBL" id="JAMSHJ010000003">
    <property type="protein sequence ID" value="KAI5425646.1"/>
    <property type="molecule type" value="Genomic_DNA"/>
</dbReference>
<evidence type="ECO:0000259" key="12">
    <source>
        <dbReference type="PROSITE" id="PS50071"/>
    </source>
</evidence>
<evidence type="ECO:0000256" key="3">
    <source>
        <dbReference type="ARBA" id="ARBA00023125"/>
    </source>
</evidence>
<dbReference type="Gramene" id="Psat3g037360.1">
    <property type="protein sequence ID" value="Psat3g037360.1.cds"/>
    <property type="gene ID" value="Psat3g037360"/>
</dbReference>
<feature type="DNA-binding region" description="Homeobox" evidence="8">
    <location>
        <begin position="70"/>
        <end position="129"/>
    </location>
</feature>
<dbReference type="EMBL" id="EU938525">
    <property type="protein sequence ID" value="ACI42912.1"/>
    <property type="molecule type" value="Genomic_DNA"/>
</dbReference>
<dbReference type="GO" id="GO:0045893">
    <property type="term" value="P:positive regulation of DNA-templated transcription"/>
    <property type="evidence" value="ECO:0007669"/>
    <property type="project" value="TreeGrafter"/>
</dbReference>
<sequence>MDWNTDTTVPFVPPPGSSLSFFYNYNNYNYSGIEASEAALGETQQRLLPVIDDETNKINNGKDYREKKKTKNKKNKLTSNQVDALERSFHEEIKLDPERKMKLSAELGLQPRQVAVWFQNRRTRWKTKQLEHSYDVLKQENQKLQEEVMVLKEKLKEKSDCRTQTFGDETVESPLEGLGWREIEGYKPYPNSHNQQGSTSSIQQAAEGYINSSFIVEDFDSVSLHQECHWPELPYYP</sequence>
<dbReference type="PROSITE" id="PS00027">
    <property type="entry name" value="HOMEOBOX_1"/>
    <property type="match status" value="1"/>
</dbReference>
<protein>
    <recommendedName>
        <fullName evidence="10">Homeobox-leucine zipper protein</fullName>
    </recommendedName>
    <alternativeName>
        <fullName evidence="10">HD-ZIP protein</fullName>
    </alternativeName>
    <alternativeName>
        <fullName evidence="10">Homeodomain transcription factor</fullName>
    </alternativeName>
</protein>
<evidence type="ECO:0000256" key="11">
    <source>
        <dbReference type="SAM" id="Coils"/>
    </source>
</evidence>
<keyword evidence="15" id="KW-1185">Reference proteome</keyword>
<comment type="subcellular location">
    <subcellularLocation>
        <location evidence="1 8 9">Nucleus</location>
    </subcellularLocation>
</comment>